<evidence type="ECO:0000256" key="10">
    <source>
        <dbReference type="RuleBase" id="RU362081"/>
    </source>
</evidence>
<keyword evidence="5" id="KW-1278">Translocase</keyword>
<feature type="domain" description="P-type ATPase A" evidence="12">
    <location>
        <begin position="170"/>
        <end position="270"/>
    </location>
</feature>
<evidence type="ECO:0000259" key="12">
    <source>
        <dbReference type="Pfam" id="PF00122"/>
    </source>
</evidence>
<feature type="transmembrane region" description="Helical" evidence="10">
    <location>
        <begin position="311"/>
        <end position="332"/>
    </location>
</feature>
<keyword evidence="6 10" id="KW-1133">Transmembrane helix</keyword>
<feature type="transmembrane region" description="Helical" evidence="10">
    <location>
        <begin position="88"/>
        <end position="105"/>
    </location>
</feature>
<dbReference type="SUPFAM" id="SSF81653">
    <property type="entry name" value="Calcium ATPase, transduction domain A"/>
    <property type="match status" value="1"/>
</dbReference>
<evidence type="ECO:0000256" key="1">
    <source>
        <dbReference type="ARBA" id="ARBA00004370"/>
    </source>
</evidence>
<comment type="subcellular location">
    <subcellularLocation>
        <location evidence="10">Cell membrane</location>
    </subcellularLocation>
    <subcellularLocation>
        <location evidence="1">Membrane</location>
    </subcellularLocation>
</comment>
<dbReference type="PRINTS" id="PR00119">
    <property type="entry name" value="CATATPASE"/>
</dbReference>
<comment type="similarity">
    <text evidence="2 10">Belongs to the cation transport ATPase (P-type) (TC 3.A.3) family. Type IB subfamily.</text>
</comment>
<dbReference type="SUPFAM" id="SSF56784">
    <property type="entry name" value="HAD-like"/>
    <property type="match status" value="1"/>
</dbReference>
<keyword evidence="14" id="KW-1185">Reference proteome</keyword>
<dbReference type="GO" id="GO:0046872">
    <property type="term" value="F:metal ion binding"/>
    <property type="evidence" value="ECO:0007669"/>
    <property type="project" value="UniProtKB-KW"/>
</dbReference>
<protein>
    <recommendedName>
        <fullName evidence="8">P-type Zn(2+) transporter</fullName>
        <ecNumber evidence="8">7.2.2.12</ecNumber>
    </recommendedName>
</protein>
<evidence type="ECO:0000256" key="6">
    <source>
        <dbReference type="ARBA" id="ARBA00022989"/>
    </source>
</evidence>
<dbReference type="PROSITE" id="PS00154">
    <property type="entry name" value="ATPASE_E1_E2"/>
    <property type="match status" value="1"/>
</dbReference>
<feature type="transmembrane region" description="Helical" evidence="10">
    <location>
        <begin position="611"/>
        <end position="632"/>
    </location>
</feature>
<dbReference type="EC" id="7.2.2.12" evidence="8"/>
<keyword evidence="3 10" id="KW-0812">Transmembrane</keyword>
<dbReference type="InterPro" id="IPR023299">
    <property type="entry name" value="ATPase_P-typ_cyto_dom_N"/>
</dbReference>
<dbReference type="SFLD" id="SFLDS00003">
    <property type="entry name" value="Haloacid_Dehalogenase"/>
    <property type="match status" value="1"/>
</dbReference>
<dbReference type="InterPro" id="IPR027256">
    <property type="entry name" value="P-typ_ATPase_IB"/>
</dbReference>
<dbReference type="Gene3D" id="3.40.1110.10">
    <property type="entry name" value="Calcium-transporting ATPase, cytoplasmic domain N"/>
    <property type="match status" value="1"/>
</dbReference>
<dbReference type="InterPro" id="IPR008250">
    <property type="entry name" value="ATPase_P-typ_transduc_dom_A_sf"/>
</dbReference>
<dbReference type="InterPro" id="IPR001757">
    <property type="entry name" value="P_typ_ATPase"/>
</dbReference>
<dbReference type="AlphaFoldDB" id="A0A840A4B5"/>
<keyword evidence="10" id="KW-0067">ATP-binding</keyword>
<evidence type="ECO:0000256" key="8">
    <source>
        <dbReference type="ARBA" id="ARBA00039097"/>
    </source>
</evidence>
<feature type="compositionally biased region" description="Basic and acidic residues" evidence="11">
    <location>
        <begin position="30"/>
        <end position="56"/>
    </location>
</feature>
<evidence type="ECO:0000256" key="5">
    <source>
        <dbReference type="ARBA" id="ARBA00022967"/>
    </source>
</evidence>
<dbReference type="NCBIfam" id="TIGR01525">
    <property type="entry name" value="ATPase-IB_hvy"/>
    <property type="match status" value="1"/>
</dbReference>
<dbReference type="SUPFAM" id="SSF81665">
    <property type="entry name" value="Calcium ATPase, transmembrane domain M"/>
    <property type="match status" value="1"/>
</dbReference>
<evidence type="ECO:0000313" key="13">
    <source>
        <dbReference type="EMBL" id="MBB3892819.1"/>
    </source>
</evidence>
<keyword evidence="7 10" id="KW-0472">Membrane</keyword>
<evidence type="ECO:0000313" key="14">
    <source>
        <dbReference type="Proteomes" id="UP000530564"/>
    </source>
</evidence>
<dbReference type="EMBL" id="JACIDK010000006">
    <property type="protein sequence ID" value="MBB3892819.1"/>
    <property type="molecule type" value="Genomic_DNA"/>
</dbReference>
<dbReference type="RefSeq" id="WP_183775745.1">
    <property type="nucleotide sequence ID" value="NZ_JACIDK010000006.1"/>
</dbReference>
<dbReference type="PANTHER" id="PTHR48085:SF5">
    <property type="entry name" value="CADMIUM_ZINC-TRANSPORTING ATPASE HMA4-RELATED"/>
    <property type="match status" value="1"/>
</dbReference>
<dbReference type="Gene3D" id="3.40.50.1000">
    <property type="entry name" value="HAD superfamily/HAD-like"/>
    <property type="match status" value="1"/>
</dbReference>
<keyword evidence="4 10" id="KW-0479">Metal-binding</keyword>
<evidence type="ECO:0000256" key="7">
    <source>
        <dbReference type="ARBA" id="ARBA00023136"/>
    </source>
</evidence>
<dbReference type="InterPro" id="IPR051014">
    <property type="entry name" value="Cation_Transport_ATPase_IB"/>
</dbReference>
<sequence>MADQLNRDGASLADQAEARTTVPQALNENSHPHTDHDHHDHTHGDHDHDDEDGHDHEHPFEWQEAVRIGVVAVAAALVWFRVWEPFSLVSVIGVAGLLVGGWPILKEAFENVLQRRMTMELSMTIAIVAAATIGQFFTALVITLFVLVAEVLEGLTVGRGRKAIRDLLEFLPSEVSVRRTGSIRTISAAELSVGDAILVAPGGRIPVDGAVLSGQSFVDESRITGESMPVEKVEGASVFAGSINQSGALEVRAERIGRDTSYGKIIEAVERAERSRAPVQRLADRMAGYLVYFALGSAVLTYLITRNITSTISVIIVAGACGIAAGTPLAILGGIGRSARLGAIIKGGVHLETLGKVDTVVLDKTGTLTFGRPEVQAVAAVAGTSSEELLDAAAAAELRSEHPLGKAIIAHARAQGRLIVEPEHFAYTPGRGVDAKVAASRVLVGNRAWMQDNNISVPSTLSPGVEAASEVYVARDGVLLGAIAVADTVRPEAKRAIEALTSLGIRTILLTGDALPVANAVGNGLGIKEIEAGLLPEDKLARIQALVRQKRTVAMVGDGVNDAPALAEASVGIAMGSGTDVAQESADVVLLGNDLVRLVETLKVARRTRRIIWQNFAGTLAIDGLGIGLAAVGLLNPLLAAFIHVASELTFILNSARLLPSKAKASEALTAAPTARVPQPVPVHP</sequence>
<evidence type="ECO:0000256" key="3">
    <source>
        <dbReference type="ARBA" id="ARBA00022692"/>
    </source>
</evidence>
<accession>A0A840A4B5</accession>
<name>A0A840A4B5_9CAUL</name>
<dbReference type="PANTHER" id="PTHR48085">
    <property type="entry name" value="CADMIUM/ZINC-TRANSPORTING ATPASE HMA2-RELATED"/>
    <property type="match status" value="1"/>
</dbReference>
<evidence type="ECO:0000256" key="2">
    <source>
        <dbReference type="ARBA" id="ARBA00006024"/>
    </source>
</evidence>
<dbReference type="FunFam" id="2.70.150.10:FF:000002">
    <property type="entry name" value="Copper-transporting ATPase 1, putative"/>
    <property type="match status" value="1"/>
</dbReference>
<organism evidence="13 14">
    <name type="scientific">Phenylobacterium haematophilum</name>
    <dbReference type="NCBI Taxonomy" id="98513"/>
    <lineage>
        <taxon>Bacteria</taxon>
        <taxon>Pseudomonadati</taxon>
        <taxon>Pseudomonadota</taxon>
        <taxon>Alphaproteobacteria</taxon>
        <taxon>Caulobacterales</taxon>
        <taxon>Caulobacteraceae</taxon>
        <taxon>Phenylobacterium</taxon>
    </lineage>
</organism>
<dbReference type="Pfam" id="PF00122">
    <property type="entry name" value="E1-E2_ATPase"/>
    <property type="match status" value="1"/>
</dbReference>
<keyword evidence="10" id="KW-1003">Cell membrane</keyword>
<dbReference type="GO" id="GO:0016887">
    <property type="term" value="F:ATP hydrolysis activity"/>
    <property type="evidence" value="ECO:0007669"/>
    <property type="project" value="InterPro"/>
</dbReference>
<dbReference type="Pfam" id="PF00702">
    <property type="entry name" value="Hydrolase"/>
    <property type="match status" value="1"/>
</dbReference>
<dbReference type="InterPro" id="IPR059000">
    <property type="entry name" value="ATPase_P-type_domA"/>
</dbReference>
<comment type="caution">
    <text evidence="13">The sequence shown here is derived from an EMBL/GenBank/DDBJ whole genome shotgun (WGS) entry which is preliminary data.</text>
</comment>
<evidence type="ECO:0000256" key="4">
    <source>
        <dbReference type="ARBA" id="ARBA00022723"/>
    </source>
</evidence>
<comment type="catalytic activity">
    <reaction evidence="9">
        <text>Zn(2+)(in) + ATP + H2O = Zn(2+)(out) + ADP + phosphate + H(+)</text>
        <dbReference type="Rhea" id="RHEA:20621"/>
        <dbReference type="ChEBI" id="CHEBI:15377"/>
        <dbReference type="ChEBI" id="CHEBI:15378"/>
        <dbReference type="ChEBI" id="CHEBI:29105"/>
        <dbReference type="ChEBI" id="CHEBI:30616"/>
        <dbReference type="ChEBI" id="CHEBI:43474"/>
        <dbReference type="ChEBI" id="CHEBI:456216"/>
        <dbReference type="EC" id="7.2.2.12"/>
    </reaction>
</comment>
<feature type="transmembrane region" description="Helical" evidence="10">
    <location>
        <begin position="286"/>
        <end position="305"/>
    </location>
</feature>
<dbReference type="Gene3D" id="2.70.150.10">
    <property type="entry name" value="Calcium-transporting ATPase, cytoplasmic transduction domain A"/>
    <property type="match status" value="1"/>
</dbReference>
<evidence type="ECO:0000256" key="11">
    <source>
        <dbReference type="SAM" id="MobiDB-lite"/>
    </source>
</evidence>
<feature type="transmembrane region" description="Helical" evidence="10">
    <location>
        <begin position="125"/>
        <end position="152"/>
    </location>
</feature>
<reference evidence="13 14" key="1">
    <citation type="submission" date="2020-08" db="EMBL/GenBank/DDBJ databases">
        <title>Genomic Encyclopedia of Type Strains, Phase IV (KMG-IV): sequencing the most valuable type-strain genomes for metagenomic binning, comparative biology and taxonomic classification.</title>
        <authorList>
            <person name="Goeker M."/>
        </authorList>
    </citation>
    <scope>NUCLEOTIDE SEQUENCE [LARGE SCALE GENOMIC DNA]</scope>
    <source>
        <strain evidence="13 14">DSM 21793</strain>
    </source>
</reference>
<evidence type="ECO:0000256" key="9">
    <source>
        <dbReference type="ARBA" id="ARBA00047308"/>
    </source>
</evidence>
<dbReference type="NCBIfam" id="TIGR01511">
    <property type="entry name" value="ATPase-IB1_Cu"/>
    <property type="match status" value="1"/>
</dbReference>
<dbReference type="PRINTS" id="PR00941">
    <property type="entry name" value="CDATPASE"/>
</dbReference>
<gene>
    <name evidence="13" type="ORF">GGQ61_003557</name>
</gene>
<dbReference type="InterPro" id="IPR023214">
    <property type="entry name" value="HAD_sf"/>
</dbReference>
<dbReference type="InterPro" id="IPR023298">
    <property type="entry name" value="ATPase_P-typ_TM_dom_sf"/>
</dbReference>
<dbReference type="InterPro" id="IPR036412">
    <property type="entry name" value="HAD-like_sf"/>
</dbReference>
<dbReference type="NCBIfam" id="TIGR01494">
    <property type="entry name" value="ATPase_P-type"/>
    <property type="match status" value="1"/>
</dbReference>
<dbReference type="InterPro" id="IPR018303">
    <property type="entry name" value="ATPase_P-typ_P_site"/>
</dbReference>
<keyword evidence="10" id="KW-0547">Nucleotide-binding</keyword>
<dbReference type="GO" id="GO:0016463">
    <property type="term" value="F:P-type zinc transporter activity"/>
    <property type="evidence" value="ECO:0007669"/>
    <property type="project" value="UniProtKB-EC"/>
</dbReference>
<dbReference type="PROSITE" id="PS01229">
    <property type="entry name" value="COF_2"/>
    <property type="match status" value="1"/>
</dbReference>
<dbReference type="InterPro" id="IPR044492">
    <property type="entry name" value="P_typ_ATPase_HD_dom"/>
</dbReference>
<dbReference type="GO" id="GO:0005886">
    <property type="term" value="C:plasma membrane"/>
    <property type="evidence" value="ECO:0007669"/>
    <property type="project" value="UniProtKB-SubCell"/>
</dbReference>
<feature type="region of interest" description="Disordered" evidence="11">
    <location>
        <begin position="26"/>
        <end position="56"/>
    </location>
</feature>
<dbReference type="GO" id="GO:0005524">
    <property type="term" value="F:ATP binding"/>
    <property type="evidence" value="ECO:0007669"/>
    <property type="project" value="UniProtKB-UniRule"/>
</dbReference>
<dbReference type="SFLD" id="SFLDG00002">
    <property type="entry name" value="C1.7:_P-type_atpase_like"/>
    <property type="match status" value="1"/>
</dbReference>
<proteinExistence type="inferred from homology"/>
<dbReference type="SFLD" id="SFLDF00027">
    <property type="entry name" value="p-type_atpase"/>
    <property type="match status" value="1"/>
</dbReference>
<dbReference type="Proteomes" id="UP000530564">
    <property type="component" value="Unassembled WGS sequence"/>
</dbReference>